<dbReference type="CDD" id="cd06581">
    <property type="entry name" value="TM_PBP1_LivM_like"/>
    <property type="match status" value="1"/>
</dbReference>
<feature type="transmembrane region" description="Helical" evidence="6">
    <location>
        <begin position="103"/>
        <end position="127"/>
    </location>
</feature>
<accession>X0U9W2</accession>
<dbReference type="InterPro" id="IPR043428">
    <property type="entry name" value="LivM-like"/>
</dbReference>
<feature type="transmembrane region" description="Helical" evidence="6">
    <location>
        <begin position="33"/>
        <end position="53"/>
    </location>
</feature>
<name>X0U9W2_9ZZZZ</name>
<comment type="caution">
    <text evidence="7">The sequence shown here is derived from an EMBL/GenBank/DDBJ whole genome shotgun (WGS) entry which is preliminary data.</text>
</comment>
<dbReference type="GO" id="GO:0015658">
    <property type="term" value="F:branched-chain amino acid transmembrane transporter activity"/>
    <property type="evidence" value="ECO:0007669"/>
    <property type="project" value="InterPro"/>
</dbReference>
<evidence type="ECO:0000313" key="7">
    <source>
        <dbReference type="EMBL" id="GAG02335.1"/>
    </source>
</evidence>
<dbReference type="GO" id="GO:0005886">
    <property type="term" value="C:plasma membrane"/>
    <property type="evidence" value="ECO:0007669"/>
    <property type="project" value="UniProtKB-SubCell"/>
</dbReference>
<evidence type="ECO:0000256" key="4">
    <source>
        <dbReference type="ARBA" id="ARBA00022989"/>
    </source>
</evidence>
<evidence type="ECO:0008006" key="8">
    <source>
        <dbReference type="Google" id="ProtNLM"/>
    </source>
</evidence>
<evidence type="ECO:0000256" key="1">
    <source>
        <dbReference type="ARBA" id="ARBA00004651"/>
    </source>
</evidence>
<dbReference type="Pfam" id="PF02653">
    <property type="entry name" value="BPD_transp_2"/>
    <property type="match status" value="1"/>
</dbReference>
<sequence>MKKQNEKLFTILALIILGILVYLAESNLDAYKLRILNLGAIYVTLGVSLNLIYGFTGQFSLGHAGFMAIGAYVTTLLVLPTYYKEMIFILEPLVWPFTVMHAPFIVALLLSGLLSALVAILIGLPVLRLRGDYLGIATLGFAEIVRIIANNIPQVTNG</sequence>
<dbReference type="PANTHER" id="PTHR30482:SF10">
    <property type="entry name" value="HIGH-AFFINITY BRANCHED-CHAIN AMINO ACID TRANSPORT PROTEIN BRAE"/>
    <property type="match status" value="1"/>
</dbReference>
<dbReference type="InterPro" id="IPR001851">
    <property type="entry name" value="ABC_transp_permease"/>
</dbReference>
<dbReference type="EMBL" id="BARS01026593">
    <property type="protein sequence ID" value="GAG02335.1"/>
    <property type="molecule type" value="Genomic_DNA"/>
</dbReference>
<evidence type="ECO:0000256" key="3">
    <source>
        <dbReference type="ARBA" id="ARBA00022692"/>
    </source>
</evidence>
<feature type="non-terminal residue" evidence="7">
    <location>
        <position position="158"/>
    </location>
</feature>
<gene>
    <name evidence="7" type="ORF">S01H1_41896</name>
</gene>
<evidence type="ECO:0000256" key="2">
    <source>
        <dbReference type="ARBA" id="ARBA00022475"/>
    </source>
</evidence>
<protein>
    <recommendedName>
        <fullName evidence="8">Branched-chain amino acid ABC transporter permease</fullName>
    </recommendedName>
</protein>
<keyword evidence="5 6" id="KW-0472">Membrane</keyword>
<feature type="transmembrane region" description="Helical" evidence="6">
    <location>
        <begin position="65"/>
        <end position="83"/>
    </location>
</feature>
<keyword evidence="3 6" id="KW-0812">Transmembrane</keyword>
<organism evidence="7">
    <name type="scientific">marine sediment metagenome</name>
    <dbReference type="NCBI Taxonomy" id="412755"/>
    <lineage>
        <taxon>unclassified sequences</taxon>
        <taxon>metagenomes</taxon>
        <taxon>ecological metagenomes</taxon>
    </lineage>
</organism>
<comment type="subcellular location">
    <subcellularLocation>
        <location evidence="1">Cell membrane</location>
        <topology evidence="1">Multi-pass membrane protein</topology>
    </subcellularLocation>
</comment>
<evidence type="ECO:0000256" key="5">
    <source>
        <dbReference type="ARBA" id="ARBA00023136"/>
    </source>
</evidence>
<dbReference type="AlphaFoldDB" id="X0U9W2"/>
<evidence type="ECO:0000256" key="6">
    <source>
        <dbReference type="SAM" id="Phobius"/>
    </source>
</evidence>
<dbReference type="PANTHER" id="PTHR30482">
    <property type="entry name" value="HIGH-AFFINITY BRANCHED-CHAIN AMINO ACID TRANSPORT SYSTEM PERMEASE"/>
    <property type="match status" value="1"/>
</dbReference>
<reference evidence="7" key="1">
    <citation type="journal article" date="2014" name="Front. Microbiol.">
        <title>High frequency of phylogenetically diverse reductive dehalogenase-homologous genes in deep subseafloor sedimentary metagenomes.</title>
        <authorList>
            <person name="Kawai M."/>
            <person name="Futagami T."/>
            <person name="Toyoda A."/>
            <person name="Takaki Y."/>
            <person name="Nishi S."/>
            <person name="Hori S."/>
            <person name="Arai W."/>
            <person name="Tsubouchi T."/>
            <person name="Morono Y."/>
            <person name="Uchiyama I."/>
            <person name="Ito T."/>
            <person name="Fujiyama A."/>
            <person name="Inagaki F."/>
            <person name="Takami H."/>
        </authorList>
    </citation>
    <scope>NUCLEOTIDE SEQUENCE</scope>
    <source>
        <strain evidence="7">Expedition CK06-06</strain>
    </source>
</reference>
<proteinExistence type="predicted"/>
<keyword evidence="4 6" id="KW-1133">Transmembrane helix</keyword>
<keyword evidence="2" id="KW-1003">Cell membrane</keyword>